<dbReference type="Proteomes" id="UP000789803">
    <property type="component" value="Unassembled WGS sequence"/>
</dbReference>
<evidence type="ECO:0000256" key="1">
    <source>
        <dbReference type="ARBA" id="ARBA00022617"/>
    </source>
</evidence>
<dbReference type="EMBL" id="CAJHOF010000001">
    <property type="protein sequence ID" value="CAD7287019.1"/>
    <property type="molecule type" value="Genomic_DNA"/>
</dbReference>
<feature type="domain" description="Cytochrome c" evidence="5">
    <location>
        <begin position="21"/>
        <end position="114"/>
    </location>
</feature>
<gene>
    <name evidence="6" type="ORF">LMG7974_00201</name>
</gene>
<reference evidence="6 7" key="1">
    <citation type="submission" date="2020-11" db="EMBL/GenBank/DDBJ databases">
        <authorList>
            <person name="Peeters C."/>
        </authorList>
    </citation>
    <scope>NUCLEOTIDE SEQUENCE [LARGE SCALE GENOMIC DNA]</scope>
    <source>
        <strain evidence="6 7">LMG 7974</strain>
    </source>
</reference>
<keyword evidence="3 4" id="KW-0408">Iron</keyword>
<dbReference type="Pfam" id="PF00034">
    <property type="entry name" value="Cytochrom_C"/>
    <property type="match status" value="1"/>
</dbReference>
<evidence type="ECO:0000256" key="3">
    <source>
        <dbReference type="ARBA" id="ARBA00023004"/>
    </source>
</evidence>
<comment type="caution">
    <text evidence="6">The sequence shown here is derived from an EMBL/GenBank/DDBJ whole genome shotgun (WGS) entry which is preliminary data.</text>
</comment>
<keyword evidence="2 4" id="KW-0479">Metal-binding</keyword>
<organism evidence="6 7">
    <name type="scientific">Campylobacter majalis</name>
    <dbReference type="NCBI Taxonomy" id="2790656"/>
    <lineage>
        <taxon>Bacteria</taxon>
        <taxon>Pseudomonadati</taxon>
        <taxon>Campylobacterota</taxon>
        <taxon>Epsilonproteobacteria</taxon>
        <taxon>Campylobacterales</taxon>
        <taxon>Campylobacteraceae</taxon>
        <taxon>Campylobacter</taxon>
    </lineage>
</organism>
<name>A0ABN7K3E7_9BACT</name>
<keyword evidence="7" id="KW-1185">Reference proteome</keyword>
<evidence type="ECO:0000259" key="5">
    <source>
        <dbReference type="PROSITE" id="PS51007"/>
    </source>
</evidence>
<evidence type="ECO:0000313" key="7">
    <source>
        <dbReference type="Proteomes" id="UP000789803"/>
    </source>
</evidence>
<proteinExistence type="predicted"/>
<protein>
    <recommendedName>
        <fullName evidence="5">Cytochrome c domain-containing protein</fullName>
    </recommendedName>
</protein>
<dbReference type="InterPro" id="IPR036909">
    <property type="entry name" value="Cyt_c-like_dom_sf"/>
</dbReference>
<dbReference type="InterPro" id="IPR009056">
    <property type="entry name" value="Cyt_c-like_dom"/>
</dbReference>
<dbReference type="Gene3D" id="1.10.760.10">
    <property type="entry name" value="Cytochrome c-like domain"/>
    <property type="match status" value="1"/>
</dbReference>
<keyword evidence="1 4" id="KW-0349">Heme</keyword>
<dbReference type="PROSITE" id="PS51007">
    <property type="entry name" value="CYTC"/>
    <property type="match status" value="1"/>
</dbReference>
<accession>A0ABN7K3E7</accession>
<dbReference type="SUPFAM" id="SSF46626">
    <property type="entry name" value="Cytochrome c"/>
    <property type="match status" value="1"/>
</dbReference>
<dbReference type="RefSeq" id="WP_229932027.1">
    <property type="nucleotide sequence ID" value="NZ_CAJHOF010000001.1"/>
</dbReference>
<evidence type="ECO:0000256" key="4">
    <source>
        <dbReference type="PROSITE-ProRule" id="PRU00433"/>
    </source>
</evidence>
<evidence type="ECO:0000313" key="6">
    <source>
        <dbReference type="EMBL" id="CAD7287019.1"/>
    </source>
</evidence>
<sequence length="120" mass="14155">MRLVLFLFFLIYFGFGADFITKTEYAKMLYKNPRGIGCNLCHGEKAEGKIISKYLQKDRKTKQNLQKELVTPPINNISLDRFKQALSNPKSVMPSYFLTDEEILILYEYIRNFEKRTNNE</sequence>
<evidence type="ECO:0000256" key="2">
    <source>
        <dbReference type="ARBA" id="ARBA00022723"/>
    </source>
</evidence>